<name>A0A821PC09_9BILA</name>
<dbReference type="AlphaFoldDB" id="A0A821PC09"/>
<proteinExistence type="predicted"/>
<accession>A0A821PC09</accession>
<dbReference type="Proteomes" id="UP000663848">
    <property type="component" value="Unassembled WGS sequence"/>
</dbReference>
<gene>
    <name evidence="1" type="ORF">QYT958_LOCUS24083</name>
</gene>
<organism evidence="1 2">
    <name type="scientific">Rotaria socialis</name>
    <dbReference type="NCBI Taxonomy" id="392032"/>
    <lineage>
        <taxon>Eukaryota</taxon>
        <taxon>Metazoa</taxon>
        <taxon>Spiralia</taxon>
        <taxon>Gnathifera</taxon>
        <taxon>Rotifera</taxon>
        <taxon>Eurotatoria</taxon>
        <taxon>Bdelloidea</taxon>
        <taxon>Philodinida</taxon>
        <taxon>Philodinidae</taxon>
        <taxon>Rotaria</taxon>
    </lineage>
</organism>
<dbReference type="EMBL" id="CAJOBR010005035">
    <property type="protein sequence ID" value="CAF4804536.1"/>
    <property type="molecule type" value="Genomic_DNA"/>
</dbReference>
<reference evidence="1" key="1">
    <citation type="submission" date="2021-02" db="EMBL/GenBank/DDBJ databases">
        <authorList>
            <person name="Nowell W R."/>
        </authorList>
    </citation>
    <scope>NUCLEOTIDE SEQUENCE</scope>
</reference>
<dbReference type="PANTHER" id="PTHR36649:SF28">
    <property type="entry name" value="UBIQUITIN-LIKE DOMAIN-CONTAINING PROTEIN"/>
    <property type="match status" value="1"/>
</dbReference>
<comment type="caution">
    <text evidence="1">The sequence shown here is derived from an EMBL/GenBank/DDBJ whole genome shotgun (WGS) entry which is preliminary data.</text>
</comment>
<evidence type="ECO:0000313" key="1">
    <source>
        <dbReference type="EMBL" id="CAF4804536.1"/>
    </source>
</evidence>
<dbReference type="PANTHER" id="PTHR36649">
    <property type="entry name" value="UBIQUITIN-LIKE DOMAIN-CONTAINING PROTEIN"/>
    <property type="match status" value="1"/>
</dbReference>
<evidence type="ECO:0000313" key="2">
    <source>
        <dbReference type="Proteomes" id="UP000663848"/>
    </source>
</evidence>
<protein>
    <submittedName>
        <fullName evidence="1">Uncharacterized protein</fullName>
    </submittedName>
</protein>
<sequence length="462" mass="51836">MKFECFLTLKIFYSPGPDQLLLFCIWLAQDNALKHDFGAAADYYRSIYMKEHQILTLEEADADPPSRELPKQQAVLKAYYDSFPDIDTVTNVTNPDIKKAEEFTRSILNIKPSGDVSNRDTACHIISKLLGDSGQQCLFFDSANGINLHDASGNLTDIGSEEKIFVLKLRSSQGLGGDMTRKTFEDDVKLAEILMDCVKQNRHHPILEDIRNQLAAAHEVTKDRIVIKAVYAGSCSIVYTVLDLTPSALEKLVDVSKKLKTQFGKFLSAKVHPLLYRPSFDIACFDERGNRTFSSTPNTHQIGPSGRTKIYTEAAGWTRYGLKVLNKYKNDDWLHPFQHCNNWYRAFHGTRNAKAVDFGETDENIEQKAAPIDAIANIYKRGFRPAREAAYGPGVYCSPNPAWLERTYAGAVEIDTVKGKKSFKCMIQVAANPDGVKCATNEIWVVAKSEDIRPYGILIKEA</sequence>